<feature type="transmembrane region" description="Helical" evidence="8">
    <location>
        <begin position="275"/>
        <end position="293"/>
    </location>
</feature>
<evidence type="ECO:0000256" key="5">
    <source>
        <dbReference type="ARBA" id="ARBA00022692"/>
    </source>
</evidence>
<dbReference type="AlphaFoldDB" id="A0A1G8STW3"/>
<keyword evidence="5 8" id="KW-0812">Transmembrane</keyword>
<feature type="transmembrane region" description="Helical" evidence="8">
    <location>
        <begin position="338"/>
        <end position="359"/>
    </location>
</feature>
<keyword evidence="6 8" id="KW-1133">Transmembrane helix</keyword>
<evidence type="ECO:0000313" key="10">
    <source>
        <dbReference type="EMBL" id="SDJ32677.1"/>
    </source>
</evidence>
<dbReference type="InterPro" id="IPR004812">
    <property type="entry name" value="Efflux_drug-R_Bcr/CmlA"/>
</dbReference>
<dbReference type="InterPro" id="IPR036259">
    <property type="entry name" value="MFS_trans_sf"/>
</dbReference>
<evidence type="ECO:0000256" key="1">
    <source>
        <dbReference type="ARBA" id="ARBA00004651"/>
    </source>
</evidence>
<dbReference type="PANTHER" id="PTHR42718:SF9">
    <property type="entry name" value="MAJOR FACILITATOR SUPERFAMILY MULTIDRUG TRANSPORTER MFSC"/>
    <property type="match status" value="1"/>
</dbReference>
<evidence type="ECO:0000256" key="2">
    <source>
        <dbReference type="ARBA" id="ARBA00006236"/>
    </source>
</evidence>
<protein>
    <recommendedName>
        <fullName evidence="8">Bcr/CflA family efflux transporter</fullName>
    </recommendedName>
</protein>
<evidence type="ECO:0000256" key="6">
    <source>
        <dbReference type="ARBA" id="ARBA00022989"/>
    </source>
</evidence>
<dbReference type="InterPro" id="IPR020846">
    <property type="entry name" value="MFS_dom"/>
</dbReference>
<gene>
    <name evidence="10" type="ORF">SAMN04488540_10712</name>
</gene>
<dbReference type="Proteomes" id="UP000199527">
    <property type="component" value="Unassembled WGS sequence"/>
</dbReference>
<dbReference type="InterPro" id="IPR011701">
    <property type="entry name" value="MFS"/>
</dbReference>
<dbReference type="GO" id="GO:1990961">
    <property type="term" value="P:xenobiotic detoxification by transmembrane export across the plasma membrane"/>
    <property type="evidence" value="ECO:0007669"/>
    <property type="project" value="InterPro"/>
</dbReference>
<keyword evidence="11" id="KW-1185">Reference proteome</keyword>
<feature type="transmembrane region" description="Helical" evidence="8">
    <location>
        <begin position="365"/>
        <end position="382"/>
    </location>
</feature>
<dbReference type="RefSeq" id="WP_090365101.1">
    <property type="nucleotide sequence ID" value="NZ_FNEM01000007.1"/>
</dbReference>
<comment type="subcellular location">
    <subcellularLocation>
        <location evidence="8">Cell inner membrane</location>
        <topology evidence="8">Multi-pass membrane protein</topology>
    </subcellularLocation>
    <subcellularLocation>
        <location evidence="1">Cell membrane</location>
        <topology evidence="1">Multi-pass membrane protein</topology>
    </subcellularLocation>
</comment>
<evidence type="ECO:0000256" key="7">
    <source>
        <dbReference type="ARBA" id="ARBA00023136"/>
    </source>
</evidence>
<dbReference type="PROSITE" id="PS50850">
    <property type="entry name" value="MFS"/>
    <property type="match status" value="1"/>
</dbReference>
<comment type="similarity">
    <text evidence="2 8">Belongs to the major facilitator superfamily. Bcr/CmlA family.</text>
</comment>
<feature type="transmembrane region" description="Helical" evidence="8">
    <location>
        <begin position="44"/>
        <end position="64"/>
    </location>
</feature>
<feature type="transmembrane region" description="Helical" evidence="8">
    <location>
        <begin position="162"/>
        <end position="180"/>
    </location>
</feature>
<dbReference type="Pfam" id="PF07690">
    <property type="entry name" value="MFS_1"/>
    <property type="match status" value="1"/>
</dbReference>
<dbReference type="Gene3D" id="1.20.1720.10">
    <property type="entry name" value="Multidrug resistance protein D"/>
    <property type="match status" value="1"/>
</dbReference>
<feature type="transmembrane region" description="Helical" evidence="8">
    <location>
        <begin position="102"/>
        <end position="122"/>
    </location>
</feature>
<name>A0A1G8STW3_9GAMM</name>
<organism evidence="10 11">
    <name type="scientific">Ferrimonas sediminum</name>
    <dbReference type="NCBI Taxonomy" id="718193"/>
    <lineage>
        <taxon>Bacteria</taxon>
        <taxon>Pseudomonadati</taxon>
        <taxon>Pseudomonadota</taxon>
        <taxon>Gammaproteobacteria</taxon>
        <taxon>Alteromonadales</taxon>
        <taxon>Ferrimonadaceae</taxon>
        <taxon>Ferrimonas</taxon>
    </lineage>
</organism>
<dbReference type="EMBL" id="FNEM01000007">
    <property type="protein sequence ID" value="SDJ32677.1"/>
    <property type="molecule type" value="Genomic_DNA"/>
</dbReference>
<evidence type="ECO:0000256" key="4">
    <source>
        <dbReference type="ARBA" id="ARBA00022475"/>
    </source>
</evidence>
<evidence type="ECO:0000313" key="11">
    <source>
        <dbReference type="Proteomes" id="UP000199527"/>
    </source>
</evidence>
<dbReference type="GO" id="GO:0042910">
    <property type="term" value="F:xenobiotic transmembrane transporter activity"/>
    <property type="evidence" value="ECO:0007669"/>
    <property type="project" value="InterPro"/>
</dbReference>
<keyword evidence="3 8" id="KW-0813">Transport</keyword>
<dbReference type="GO" id="GO:0005886">
    <property type="term" value="C:plasma membrane"/>
    <property type="evidence" value="ECO:0007669"/>
    <property type="project" value="UniProtKB-SubCell"/>
</dbReference>
<feature type="transmembrane region" description="Helical" evidence="8">
    <location>
        <begin position="71"/>
        <end position="90"/>
    </location>
</feature>
<keyword evidence="4" id="KW-1003">Cell membrane</keyword>
<sequence length="395" mass="42250">MRLRNPLPLFMMMVLFSPLAIDIFLPAIPQMAEALSVPVAWVQQSLPMFMLAFGAGQLVAGPLADRYGRRPVALVGTLLYVATSAMAALATDYSMLMLSRLGQGFAACALSVAAFAGVRDYFGAERSKPMFSYLNGVICIVPAAAPLLGGLLTHWWGWASNFWFMAGYGALVSLLLWLMLPETRPAETRSEGRLLSLSRYMSVVSVPTFRFYAVLAMLGMAMIIGYVSQSPTRLMVELGLDAQSYAIWFGCNALVNIIAAFTAPKMVGIVGQKRSLWLGVMLMAAAGVAEYSLRGSMQPLAFMGPVFVASIAFSFLIAICAGSALAPFGDRAGTASALLGLFQMTGAAIVVGVFGASGLTAVEQLSLMMALPLVWVLVCRLTRGREMMRPVSAQA</sequence>
<dbReference type="InterPro" id="IPR005829">
    <property type="entry name" value="Sugar_transporter_CS"/>
</dbReference>
<dbReference type="SUPFAM" id="SSF103473">
    <property type="entry name" value="MFS general substrate transporter"/>
    <property type="match status" value="1"/>
</dbReference>
<dbReference type="PANTHER" id="PTHR42718">
    <property type="entry name" value="MAJOR FACILITATOR SUPERFAMILY MULTIDRUG TRANSPORTER MFSC"/>
    <property type="match status" value="1"/>
</dbReference>
<feature type="domain" description="Major facilitator superfamily (MFS) profile" evidence="9">
    <location>
        <begin position="6"/>
        <end position="387"/>
    </location>
</feature>
<accession>A0A1G8STW3</accession>
<feature type="transmembrane region" description="Helical" evidence="8">
    <location>
        <begin position="305"/>
        <end position="326"/>
    </location>
</feature>
<feature type="transmembrane region" description="Helical" evidence="8">
    <location>
        <begin position="245"/>
        <end position="263"/>
    </location>
</feature>
<keyword evidence="7 8" id="KW-0472">Membrane</keyword>
<keyword evidence="8" id="KW-0997">Cell inner membrane</keyword>
<dbReference type="NCBIfam" id="TIGR00710">
    <property type="entry name" value="efflux_Bcr_CflA"/>
    <property type="match status" value="1"/>
</dbReference>
<dbReference type="OrthoDB" id="9814303at2"/>
<comment type="caution">
    <text evidence="8">Lacks conserved residue(s) required for the propagation of feature annotation.</text>
</comment>
<reference evidence="11" key="1">
    <citation type="submission" date="2016-10" db="EMBL/GenBank/DDBJ databases">
        <authorList>
            <person name="Varghese N."/>
            <person name="Submissions S."/>
        </authorList>
    </citation>
    <scope>NUCLEOTIDE SEQUENCE [LARGE SCALE GENOMIC DNA]</scope>
    <source>
        <strain evidence="11">DSM 23317</strain>
    </source>
</reference>
<evidence type="ECO:0000256" key="3">
    <source>
        <dbReference type="ARBA" id="ARBA00022448"/>
    </source>
</evidence>
<proteinExistence type="inferred from homology"/>
<feature type="transmembrane region" description="Helical" evidence="8">
    <location>
        <begin position="200"/>
        <end position="225"/>
    </location>
</feature>
<evidence type="ECO:0000259" key="9">
    <source>
        <dbReference type="PROSITE" id="PS50850"/>
    </source>
</evidence>
<dbReference type="PROSITE" id="PS00216">
    <property type="entry name" value="SUGAR_TRANSPORT_1"/>
    <property type="match status" value="1"/>
</dbReference>
<dbReference type="CDD" id="cd17320">
    <property type="entry name" value="MFS_MdfA_MDR_like"/>
    <property type="match status" value="1"/>
</dbReference>
<feature type="transmembrane region" description="Helical" evidence="8">
    <location>
        <begin position="134"/>
        <end position="156"/>
    </location>
</feature>
<evidence type="ECO:0000256" key="8">
    <source>
        <dbReference type="RuleBase" id="RU365088"/>
    </source>
</evidence>